<sequence>MEAALLKVRLLQTLPRDLIIDLYDMGVAEARKAFEMVRDHSGLSGRSARELIGQARFRMQEHGFRSACLLHGGVPLEGDVIPQNGLKVFQPFMRFQGPENGIIFGLAAMPEKGKIPTKNMSRLAGVTLNWFLTPRLDLDGTGPKIGDLFVLFLIARDPADAGGIQEVAVGIVDSAYQEYVLYLPIEDFLAGYADLPGNPVSPDDEPPAAPSSGSLVRLKRRPKPFIVPEAPDHSNANEEDGRAG</sequence>
<comment type="caution">
    <text evidence="2">The sequence shown here is derived from an EMBL/GenBank/DDBJ whole genome shotgun (WGS) entry which is preliminary data.</text>
</comment>
<reference evidence="2 3" key="1">
    <citation type="submission" date="2019-10" db="EMBL/GenBank/DDBJ databases">
        <title>Genome sequence of Azospirillum melinis.</title>
        <authorList>
            <person name="Ambrosini A."/>
            <person name="Sant'Anna F.H."/>
            <person name="Cassan F.D."/>
            <person name="Souza E.M."/>
            <person name="Passaglia L.M.P."/>
        </authorList>
    </citation>
    <scope>NUCLEOTIDE SEQUENCE [LARGE SCALE GENOMIC DNA]</scope>
    <source>
        <strain evidence="2 3">TMCY0552</strain>
    </source>
</reference>
<evidence type="ECO:0000313" key="2">
    <source>
        <dbReference type="EMBL" id="NUA99732.1"/>
    </source>
</evidence>
<evidence type="ECO:0000313" key="3">
    <source>
        <dbReference type="Proteomes" id="UP000605086"/>
    </source>
</evidence>
<gene>
    <name evidence="2" type="ORF">GBZ48_10550</name>
</gene>
<name>A0ABX2K7Y9_9PROT</name>
<keyword evidence="3" id="KW-1185">Reference proteome</keyword>
<evidence type="ECO:0000256" key="1">
    <source>
        <dbReference type="SAM" id="MobiDB-lite"/>
    </source>
</evidence>
<proteinExistence type="predicted"/>
<accession>A0ABX2K7Y9</accession>
<organism evidence="2 3">
    <name type="scientific">Azospirillum melinis</name>
    <dbReference type="NCBI Taxonomy" id="328839"/>
    <lineage>
        <taxon>Bacteria</taxon>
        <taxon>Pseudomonadati</taxon>
        <taxon>Pseudomonadota</taxon>
        <taxon>Alphaproteobacteria</taxon>
        <taxon>Rhodospirillales</taxon>
        <taxon>Azospirillaceae</taxon>
        <taxon>Azospirillum</taxon>
    </lineage>
</organism>
<feature type="compositionally biased region" description="Basic and acidic residues" evidence="1">
    <location>
        <begin position="230"/>
        <end position="244"/>
    </location>
</feature>
<dbReference type="Proteomes" id="UP000605086">
    <property type="component" value="Unassembled WGS sequence"/>
</dbReference>
<feature type="region of interest" description="Disordered" evidence="1">
    <location>
        <begin position="196"/>
        <end position="244"/>
    </location>
</feature>
<dbReference type="EMBL" id="WHOS01000011">
    <property type="protein sequence ID" value="NUA99732.1"/>
    <property type="molecule type" value="Genomic_DNA"/>
</dbReference>
<protein>
    <submittedName>
        <fullName evidence="2">Uncharacterized protein</fullName>
    </submittedName>
</protein>
<dbReference type="RefSeq" id="WP_174471010.1">
    <property type="nucleotide sequence ID" value="NZ_JAGINN010000002.1"/>
</dbReference>